<dbReference type="EMBL" id="AUZY01002555">
    <property type="protein sequence ID" value="EQD72062.1"/>
    <property type="molecule type" value="Genomic_DNA"/>
</dbReference>
<protein>
    <submittedName>
        <fullName evidence="2">MmgE/PrpD</fullName>
        <ecNumber evidence="2">4.2.1.79</ecNumber>
    </submittedName>
</protein>
<dbReference type="Gene3D" id="1.10.4100.10">
    <property type="entry name" value="2-methylcitrate dehydratase PrpD"/>
    <property type="match status" value="1"/>
</dbReference>
<dbReference type="Pfam" id="PF03972">
    <property type="entry name" value="MmgE_PrpD_N"/>
    <property type="match status" value="1"/>
</dbReference>
<evidence type="ECO:0000259" key="1">
    <source>
        <dbReference type="Pfam" id="PF03972"/>
    </source>
</evidence>
<name>T1BQD8_9ZZZZ</name>
<dbReference type="InterPro" id="IPR045336">
    <property type="entry name" value="MmgE_PrpD_N"/>
</dbReference>
<feature type="non-terminal residue" evidence="2">
    <location>
        <position position="102"/>
    </location>
</feature>
<reference evidence="2" key="2">
    <citation type="journal article" date="2014" name="ISME J.">
        <title>Microbial stratification in low pH oxic and suboxic macroscopic growths along an acid mine drainage.</title>
        <authorList>
            <person name="Mendez-Garcia C."/>
            <person name="Mesa V."/>
            <person name="Sprenger R.R."/>
            <person name="Richter M."/>
            <person name="Diez M.S."/>
            <person name="Solano J."/>
            <person name="Bargiela R."/>
            <person name="Golyshina O.V."/>
            <person name="Manteca A."/>
            <person name="Ramos J.L."/>
            <person name="Gallego J.R."/>
            <person name="Llorente I."/>
            <person name="Martins Dos Santos V.A."/>
            <person name="Jensen O.N."/>
            <person name="Pelaez A.I."/>
            <person name="Sanchez J."/>
            <person name="Ferrer M."/>
        </authorList>
    </citation>
    <scope>NUCLEOTIDE SEQUENCE</scope>
</reference>
<feature type="domain" description="MmgE/PrpD N-terminal" evidence="1">
    <location>
        <begin position="21"/>
        <end position="102"/>
    </location>
</feature>
<gene>
    <name evidence="2" type="ORF">B1B_04082</name>
</gene>
<dbReference type="InterPro" id="IPR036148">
    <property type="entry name" value="MmgE/PrpD_sf"/>
</dbReference>
<dbReference type="EC" id="4.2.1.79" evidence="2"/>
<comment type="caution">
    <text evidence="2">The sequence shown here is derived from an EMBL/GenBank/DDBJ whole genome shotgun (WGS) entry which is preliminary data.</text>
</comment>
<sequence length="102" mass="11137">MDAVVQNIYDYSSNIGKILNGAAKEELKKRLADSLIVAYGAKDSEPVNAERNGLLPSSGKQNSTIYFTDAKAESSVATMLNGSMTRYLDFNDTYLSKEALHP</sequence>
<dbReference type="SUPFAM" id="SSF103378">
    <property type="entry name" value="2-methylcitrate dehydratase PrpD"/>
    <property type="match status" value="1"/>
</dbReference>
<keyword evidence="2" id="KW-0456">Lyase</keyword>
<dbReference type="GO" id="GO:0047547">
    <property type="term" value="F:2-methylcitrate dehydratase activity"/>
    <property type="evidence" value="ECO:0007669"/>
    <property type="project" value="UniProtKB-EC"/>
</dbReference>
<dbReference type="AlphaFoldDB" id="T1BQD8"/>
<organism evidence="2">
    <name type="scientific">mine drainage metagenome</name>
    <dbReference type="NCBI Taxonomy" id="410659"/>
    <lineage>
        <taxon>unclassified sequences</taxon>
        <taxon>metagenomes</taxon>
        <taxon>ecological metagenomes</taxon>
    </lineage>
</organism>
<accession>T1BQD8</accession>
<proteinExistence type="predicted"/>
<dbReference type="InterPro" id="IPR042183">
    <property type="entry name" value="MmgE/PrpD_sf_1"/>
</dbReference>
<reference evidence="2" key="1">
    <citation type="submission" date="2013-08" db="EMBL/GenBank/DDBJ databases">
        <authorList>
            <person name="Mendez C."/>
            <person name="Richter M."/>
            <person name="Ferrer M."/>
            <person name="Sanchez J."/>
        </authorList>
    </citation>
    <scope>NUCLEOTIDE SEQUENCE</scope>
</reference>
<evidence type="ECO:0000313" key="2">
    <source>
        <dbReference type="EMBL" id="EQD72062.1"/>
    </source>
</evidence>